<evidence type="ECO:0000256" key="1">
    <source>
        <dbReference type="SAM" id="Phobius"/>
    </source>
</evidence>
<name>A0A0K2TEL8_LEPSM</name>
<organism evidence="2">
    <name type="scientific">Lepeophtheirus salmonis</name>
    <name type="common">Salmon louse</name>
    <name type="synonym">Caligus salmonis</name>
    <dbReference type="NCBI Taxonomy" id="72036"/>
    <lineage>
        <taxon>Eukaryota</taxon>
        <taxon>Metazoa</taxon>
        <taxon>Ecdysozoa</taxon>
        <taxon>Arthropoda</taxon>
        <taxon>Crustacea</taxon>
        <taxon>Multicrustacea</taxon>
        <taxon>Hexanauplia</taxon>
        <taxon>Copepoda</taxon>
        <taxon>Siphonostomatoida</taxon>
        <taxon>Caligidae</taxon>
        <taxon>Lepeophtheirus</taxon>
    </lineage>
</organism>
<sequence>VRGRGGGGGSRNGLVQKQYQSIVHYCRSMRTGEYELFIDGADVWFFMCVCYFFVISHPFSYSYIHIHIYVCAGLPFSTSRRRS</sequence>
<feature type="transmembrane region" description="Helical" evidence="1">
    <location>
        <begin position="36"/>
        <end position="54"/>
    </location>
</feature>
<keyword evidence="1" id="KW-0472">Membrane</keyword>
<protein>
    <submittedName>
        <fullName evidence="2">Uncharacterized protein</fullName>
    </submittedName>
</protein>
<proteinExistence type="predicted"/>
<dbReference type="EMBL" id="HACA01006525">
    <property type="protein sequence ID" value="CDW23886.1"/>
    <property type="molecule type" value="Transcribed_RNA"/>
</dbReference>
<accession>A0A0K2TEL8</accession>
<dbReference type="AlphaFoldDB" id="A0A0K2TEL8"/>
<feature type="non-terminal residue" evidence="2">
    <location>
        <position position="1"/>
    </location>
</feature>
<evidence type="ECO:0000313" key="2">
    <source>
        <dbReference type="EMBL" id="CDW23886.1"/>
    </source>
</evidence>
<keyword evidence="1" id="KW-0812">Transmembrane</keyword>
<reference evidence="2" key="1">
    <citation type="submission" date="2014-05" db="EMBL/GenBank/DDBJ databases">
        <authorList>
            <person name="Chronopoulou M."/>
        </authorList>
    </citation>
    <scope>NUCLEOTIDE SEQUENCE</scope>
    <source>
        <tissue evidence="2">Whole organism</tissue>
    </source>
</reference>
<keyword evidence="1" id="KW-1133">Transmembrane helix</keyword>